<keyword evidence="2" id="KW-1185">Reference proteome</keyword>
<dbReference type="AlphaFoldDB" id="A0A4Y2EYP8"/>
<sequence length="73" mass="8569">MKENLKFLLISFGQTTSYNLSLSSALKSECGTCKFYKVDCHKNILKMPTSHYQFINHRFSTFHKFCAYNCLIF</sequence>
<evidence type="ECO:0000313" key="2">
    <source>
        <dbReference type="Proteomes" id="UP000499080"/>
    </source>
</evidence>
<dbReference type="EMBL" id="BGPR01000732">
    <property type="protein sequence ID" value="GBM33389.1"/>
    <property type="molecule type" value="Genomic_DNA"/>
</dbReference>
<organism evidence="1 2">
    <name type="scientific">Araneus ventricosus</name>
    <name type="common">Orbweaver spider</name>
    <name type="synonym">Epeira ventricosa</name>
    <dbReference type="NCBI Taxonomy" id="182803"/>
    <lineage>
        <taxon>Eukaryota</taxon>
        <taxon>Metazoa</taxon>
        <taxon>Ecdysozoa</taxon>
        <taxon>Arthropoda</taxon>
        <taxon>Chelicerata</taxon>
        <taxon>Arachnida</taxon>
        <taxon>Araneae</taxon>
        <taxon>Araneomorphae</taxon>
        <taxon>Entelegynae</taxon>
        <taxon>Araneoidea</taxon>
        <taxon>Araneidae</taxon>
        <taxon>Araneus</taxon>
    </lineage>
</organism>
<protein>
    <submittedName>
        <fullName evidence="1">Uncharacterized protein</fullName>
    </submittedName>
</protein>
<name>A0A4Y2EYP8_ARAVE</name>
<reference evidence="1 2" key="1">
    <citation type="journal article" date="2019" name="Sci. Rep.">
        <title>Orb-weaving spider Araneus ventricosus genome elucidates the spidroin gene catalogue.</title>
        <authorList>
            <person name="Kono N."/>
            <person name="Nakamura H."/>
            <person name="Ohtoshi R."/>
            <person name="Moran D.A.P."/>
            <person name="Shinohara A."/>
            <person name="Yoshida Y."/>
            <person name="Fujiwara M."/>
            <person name="Mori M."/>
            <person name="Tomita M."/>
            <person name="Arakawa K."/>
        </authorList>
    </citation>
    <scope>NUCLEOTIDE SEQUENCE [LARGE SCALE GENOMIC DNA]</scope>
</reference>
<gene>
    <name evidence="1" type="ORF">AVEN_169921_1</name>
</gene>
<accession>A0A4Y2EYP8</accession>
<comment type="caution">
    <text evidence="1">The sequence shown here is derived from an EMBL/GenBank/DDBJ whole genome shotgun (WGS) entry which is preliminary data.</text>
</comment>
<dbReference type="Proteomes" id="UP000499080">
    <property type="component" value="Unassembled WGS sequence"/>
</dbReference>
<evidence type="ECO:0000313" key="1">
    <source>
        <dbReference type="EMBL" id="GBM33389.1"/>
    </source>
</evidence>
<proteinExistence type="predicted"/>